<evidence type="ECO:0000313" key="5">
    <source>
        <dbReference type="Proteomes" id="UP000238042"/>
    </source>
</evidence>
<evidence type="ECO:0000256" key="2">
    <source>
        <dbReference type="ARBA" id="ARBA00023136"/>
    </source>
</evidence>
<keyword evidence="2" id="KW-0472">Membrane</keyword>
<dbReference type="InterPro" id="IPR036942">
    <property type="entry name" value="Beta-barrel_TonB_sf"/>
</dbReference>
<name>A0A2S8A740_9FLAO</name>
<reference evidence="4 5" key="1">
    <citation type="submission" date="2018-02" db="EMBL/GenBank/DDBJ databases">
        <title>Genome sequences of Apibacter spp., gut symbionts of Asian honey bees.</title>
        <authorList>
            <person name="Kwong W.K."/>
            <person name="Steele M.I."/>
            <person name="Moran N.A."/>
        </authorList>
    </citation>
    <scope>NUCLEOTIDE SEQUENCE [LARGE SCALE GENOMIC DNA]</scope>
    <source>
        <strain evidence="5">wkB301</strain>
    </source>
</reference>
<keyword evidence="5" id="KW-1185">Reference proteome</keyword>
<protein>
    <submittedName>
        <fullName evidence="4">Uncharacterized protein</fullName>
    </submittedName>
</protein>
<dbReference type="RefSeq" id="WP_105191808.1">
    <property type="nucleotide sequence ID" value="NZ_PSZM01000046.1"/>
</dbReference>
<comment type="caution">
    <text evidence="4">The sequence shown here is derived from an EMBL/GenBank/DDBJ whole genome shotgun (WGS) entry which is preliminary data.</text>
</comment>
<dbReference type="SUPFAM" id="SSF56935">
    <property type="entry name" value="Porins"/>
    <property type="match status" value="1"/>
</dbReference>
<dbReference type="Proteomes" id="UP000238042">
    <property type="component" value="Unassembled WGS sequence"/>
</dbReference>
<dbReference type="OrthoDB" id="1264254at2"/>
<dbReference type="EMBL" id="PSZM01000046">
    <property type="protein sequence ID" value="PQL90395.1"/>
    <property type="molecule type" value="Genomic_DNA"/>
</dbReference>
<sequence>MNTQNKIYFLTFLLIISTQGYAQLHEEVLNVGKKKNPEVNVKNIQKIKNNPERYPPISEQPSLDKKEDTLTYSIINIPAVSDFQTTQLPPQPLNSDFNESYKDNYLKMGYGNRNTLLADAYYNYPIENNRVGIKFSALSTDGPKNQYDWKTASSHINTEAFYLLKLKTGKLHLAGNYTYNGSNYYGINAPEIFATPGMKLKQNTNQLSFKSDYDLYSNNYLDKASLQAGYWWDKFDSKESFVDIKAQLAKSNENASLLIGGLNFAVEADVLFNYTDTQFGLATKNKYSYITAGFSPVLKISSQGSYFQIGANMIYNGELKNNNSKFFFHPKAEFLFHAAKEISVFAGLNGGLKLHNMAELSVENPYLLSNQVLKPTNTLYKIYAGMKGDVGEGFKYEAEASFTKVEDFWVYMKNSVDLVQSSESLTSYNRSNTFNVAYDDGNIFTIKGSLQYFYNGDLNLGIEGEYNHYDLDKLKEAYHLPNFKIGLDGNYKAIDDKLRLSAKLFFTGERKSNYLYYDPQTLSVNEGIAKLDSYFDLNLSASYQLLNNLSLYVNGNNLFGKHYERFQGYKVLGTQILGGFIFKF</sequence>
<dbReference type="Gene3D" id="2.40.170.20">
    <property type="entry name" value="TonB-dependent receptor, beta-barrel domain"/>
    <property type="match status" value="1"/>
</dbReference>
<evidence type="ECO:0000256" key="3">
    <source>
        <dbReference type="ARBA" id="ARBA00023237"/>
    </source>
</evidence>
<dbReference type="AlphaFoldDB" id="A0A2S8A740"/>
<evidence type="ECO:0000256" key="1">
    <source>
        <dbReference type="ARBA" id="ARBA00004442"/>
    </source>
</evidence>
<keyword evidence="3" id="KW-0998">Cell outer membrane</keyword>
<organism evidence="4 5">
    <name type="scientific">Apibacter adventoris</name>
    <dbReference type="NCBI Taxonomy" id="1679466"/>
    <lineage>
        <taxon>Bacteria</taxon>
        <taxon>Pseudomonadati</taxon>
        <taxon>Bacteroidota</taxon>
        <taxon>Flavobacteriia</taxon>
        <taxon>Flavobacteriales</taxon>
        <taxon>Weeksellaceae</taxon>
        <taxon>Apibacter</taxon>
    </lineage>
</organism>
<dbReference type="GO" id="GO:0009279">
    <property type="term" value="C:cell outer membrane"/>
    <property type="evidence" value="ECO:0007669"/>
    <property type="project" value="UniProtKB-SubCell"/>
</dbReference>
<comment type="subcellular location">
    <subcellularLocation>
        <location evidence="1">Cell outer membrane</location>
    </subcellularLocation>
</comment>
<proteinExistence type="predicted"/>
<accession>A0A2S8A740</accession>
<gene>
    <name evidence="4" type="ORF">C4S77_10895</name>
</gene>
<evidence type="ECO:0000313" key="4">
    <source>
        <dbReference type="EMBL" id="PQL90395.1"/>
    </source>
</evidence>